<gene>
    <name evidence="3" type="ORF">FXF47_08410</name>
</gene>
<evidence type="ECO:0000256" key="1">
    <source>
        <dbReference type="ARBA" id="ARBA00022801"/>
    </source>
</evidence>
<dbReference type="GO" id="GO:0016810">
    <property type="term" value="F:hydrolase activity, acting on carbon-nitrogen (but not peptide) bonds"/>
    <property type="evidence" value="ECO:0007669"/>
    <property type="project" value="InterPro"/>
</dbReference>
<feature type="domain" description="Amidohydrolase-related" evidence="2">
    <location>
        <begin position="65"/>
        <end position="177"/>
    </location>
</feature>
<dbReference type="PANTHER" id="PTHR43794">
    <property type="entry name" value="AMINOHYDROLASE SSNA-RELATED"/>
    <property type="match status" value="1"/>
</dbReference>
<evidence type="ECO:0000259" key="2">
    <source>
        <dbReference type="Pfam" id="PF01979"/>
    </source>
</evidence>
<dbReference type="InterPro" id="IPR011059">
    <property type="entry name" value="Metal-dep_hydrolase_composite"/>
</dbReference>
<feature type="non-terminal residue" evidence="3">
    <location>
        <position position="183"/>
    </location>
</feature>
<keyword evidence="1" id="KW-0378">Hydrolase</keyword>
<dbReference type="EMBL" id="VSIX01000103">
    <property type="protein sequence ID" value="TYB30600.1"/>
    <property type="molecule type" value="Genomic_DNA"/>
</dbReference>
<keyword evidence="4" id="KW-1185">Reference proteome</keyword>
<dbReference type="Gene3D" id="2.30.40.10">
    <property type="entry name" value="Urease, subunit C, domain 1"/>
    <property type="match status" value="1"/>
</dbReference>
<dbReference type="Gene3D" id="3.20.20.140">
    <property type="entry name" value="Metal-dependent hydrolases"/>
    <property type="match status" value="1"/>
</dbReference>
<dbReference type="InterPro" id="IPR032466">
    <property type="entry name" value="Metal_Hydrolase"/>
</dbReference>
<accession>A0A5D0MGL4</accession>
<sequence length="183" mass="20875">MKKDNTMEGKMLFHNCTVITMNENMDIIENGALVVDEGRFLEVGTSGSLINKYGNHKKIDLDSQIVIPGLINTHTHIPMVFFRGLADDFPLKEWLEDYIWPMEGKMIDEEFIKWGSKLGMMEMLSTGTTAFADMYFYEEEVARAVKEAGMRASLGEGIIGLPTPDAKNPEKNIERFKMLSQRW</sequence>
<dbReference type="InterPro" id="IPR050287">
    <property type="entry name" value="MTA/SAH_deaminase"/>
</dbReference>
<dbReference type="Pfam" id="PF01979">
    <property type="entry name" value="Amidohydro_1"/>
    <property type="match status" value="1"/>
</dbReference>
<dbReference type="SUPFAM" id="SSF51556">
    <property type="entry name" value="Metallo-dependent hydrolases"/>
    <property type="match status" value="1"/>
</dbReference>
<evidence type="ECO:0000313" key="4">
    <source>
        <dbReference type="Proteomes" id="UP000324143"/>
    </source>
</evidence>
<dbReference type="SUPFAM" id="SSF51338">
    <property type="entry name" value="Composite domain of metallo-dependent hydrolases"/>
    <property type="match status" value="1"/>
</dbReference>
<dbReference type="PANTHER" id="PTHR43794:SF11">
    <property type="entry name" value="AMIDOHYDROLASE-RELATED DOMAIN-CONTAINING PROTEIN"/>
    <property type="match status" value="1"/>
</dbReference>
<dbReference type="Proteomes" id="UP000324143">
    <property type="component" value="Unassembled WGS sequence"/>
</dbReference>
<organism evidence="3 4">
    <name type="scientific">Candidatus Mcinerneyibacterium aminivorans</name>
    <dbReference type="NCBI Taxonomy" id="2703815"/>
    <lineage>
        <taxon>Bacteria</taxon>
        <taxon>Candidatus Macinerneyibacteriota</taxon>
        <taxon>Candidatus Mcinerneyibacteria</taxon>
        <taxon>Candidatus Mcinerneyibacteriales</taxon>
        <taxon>Candidatus Mcinerneyibacteriaceae</taxon>
        <taxon>Candidatus Mcinerneyibacterium</taxon>
    </lineage>
</organism>
<name>A0A5D0MGL4_9BACT</name>
<comment type="caution">
    <text evidence="3">The sequence shown here is derived from an EMBL/GenBank/DDBJ whole genome shotgun (WGS) entry which is preliminary data.</text>
</comment>
<dbReference type="AlphaFoldDB" id="A0A5D0MGL4"/>
<proteinExistence type="predicted"/>
<reference evidence="3" key="1">
    <citation type="submission" date="2019-08" db="EMBL/GenBank/DDBJ databases">
        <title>Genomic characterization of a novel candidate phylum (ARYD3) from a high temperature, high salinity tertiary oil reservoir in north central Oklahoma, USA.</title>
        <authorList>
            <person name="Youssef N.H."/>
            <person name="Yadav A."/>
            <person name="Elshahed M.S."/>
        </authorList>
    </citation>
    <scope>NUCLEOTIDE SEQUENCE [LARGE SCALE GENOMIC DNA]</scope>
    <source>
        <strain evidence="3">ARYD3</strain>
    </source>
</reference>
<dbReference type="InterPro" id="IPR006680">
    <property type="entry name" value="Amidohydro-rel"/>
</dbReference>
<evidence type="ECO:0000313" key="3">
    <source>
        <dbReference type="EMBL" id="TYB30600.1"/>
    </source>
</evidence>
<protein>
    <submittedName>
        <fullName evidence="3">Amidohydrolase family protein</fullName>
    </submittedName>
</protein>